<feature type="transmembrane region" description="Helical" evidence="1">
    <location>
        <begin position="51"/>
        <end position="69"/>
    </location>
</feature>
<feature type="transmembrane region" description="Helical" evidence="1">
    <location>
        <begin position="235"/>
        <end position="253"/>
    </location>
</feature>
<evidence type="ECO:0000313" key="3">
    <source>
        <dbReference type="Proteomes" id="UP000285532"/>
    </source>
</evidence>
<feature type="transmembrane region" description="Helical" evidence="1">
    <location>
        <begin position="106"/>
        <end position="132"/>
    </location>
</feature>
<name>A0A422M9W9_LACPA</name>
<protein>
    <recommendedName>
        <fullName evidence="4">FtsX-like permease family protein</fullName>
    </recommendedName>
</protein>
<keyword evidence="1" id="KW-0812">Transmembrane</keyword>
<keyword evidence="1" id="KW-0472">Membrane</keyword>
<gene>
    <name evidence="2" type="ORF">FAM18172_01980</name>
</gene>
<reference evidence="2 3" key="1">
    <citation type="journal article" date="2018" name="Front. Microbiol.">
        <title>Conversion of Methionine to Cysteine in Lactobacillus paracasei Depends on the Highly Mobile cysK-ctl-cysE Gene Cluster.</title>
        <authorList>
            <person name="Wuthrich D."/>
            <person name="Irmler S."/>
            <person name="Berthoud H."/>
            <person name="Guggenbuhl B."/>
            <person name="Eugster E."/>
            <person name="Bruggmann R."/>
        </authorList>
    </citation>
    <scope>NUCLEOTIDE SEQUENCE [LARGE SCALE GENOMIC DNA]</scope>
    <source>
        <strain evidence="2 3">FAM18172</strain>
    </source>
</reference>
<evidence type="ECO:0000256" key="1">
    <source>
        <dbReference type="SAM" id="Phobius"/>
    </source>
</evidence>
<dbReference type="EMBL" id="LKFU01000067">
    <property type="protein sequence ID" value="RND85176.1"/>
    <property type="molecule type" value="Genomic_DNA"/>
</dbReference>
<accession>A0A422M9W9</accession>
<dbReference type="Proteomes" id="UP000285532">
    <property type="component" value="Unassembled WGS sequence"/>
</dbReference>
<dbReference type="RefSeq" id="WP_032768196.1">
    <property type="nucleotide sequence ID" value="NZ_AFYQ01000066.1"/>
</dbReference>
<feature type="transmembrane region" description="Helical" evidence="1">
    <location>
        <begin position="385"/>
        <end position="405"/>
    </location>
</feature>
<feature type="transmembrane region" description="Helical" evidence="1">
    <location>
        <begin position="293"/>
        <end position="313"/>
    </location>
</feature>
<feature type="transmembrane region" description="Helical" evidence="1">
    <location>
        <begin position="15"/>
        <end position="39"/>
    </location>
</feature>
<organism evidence="2 3">
    <name type="scientific">Lacticaseibacillus paracasei</name>
    <name type="common">Lactobacillus paracasei</name>
    <dbReference type="NCBI Taxonomy" id="1597"/>
    <lineage>
        <taxon>Bacteria</taxon>
        <taxon>Bacillati</taxon>
        <taxon>Bacillota</taxon>
        <taxon>Bacilli</taxon>
        <taxon>Lactobacillales</taxon>
        <taxon>Lactobacillaceae</taxon>
        <taxon>Lacticaseibacillus</taxon>
    </lineage>
</organism>
<sequence length="458" mass="50321">MLKIIAKQFLQNWKIWLALLPIFIVSGIVFSTSLILLTAMATIPVASGTDYGVFMQTPIIIGGVVLCLLTNNAMKQCIDFFDDTNDVMLLLGASPVQLSFLMTGQVLLTGVLGAVIGMLFAIPAGRGFLSLLPVSASSESLVRLPLSFSWQMVRTVLILQALLIVMTCMRYCLKTYQRRKGALVASLHKHRKIVGSFLGIVTLIASLVVTILLFLKPVPDPTSANAYNNSMKGSMNFLLLLWPLVIISMNFLIRPLFIKMVRVIVHIPSMAKQPMIRSAFHDLQHHEEAVIKLIRPVSVIVLLAGNFIALFLNTKLLVDGNNGGAVIYDLAVSLIFVFGAPIMISLASILTSISLFKMKTAAESDHYFFSGCTPSWIFNLKLTEIGAATILAILITFLGTSLFAIPLLRVAFLGGGDLSKANWTVNILLTFGVFGIFFLCLTLVYWSERTHRKAYVNE</sequence>
<feature type="transmembrane region" description="Helical" evidence="1">
    <location>
        <begin position="152"/>
        <end position="173"/>
    </location>
</feature>
<feature type="transmembrane region" description="Helical" evidence="1">
    <location>
        <begin position="425"/>
        <end position="446"/>
    </location>
</feature>
<evidence type="ECO:0008006" key="4">
    <source>
        <dbReference type="Google" id="ProtNLM"/>
    </source>
</evidence>
<keyword evidence="1" id="KW-1133">Transmembrane helix</keyword>
<comment type="caution">
    <text evidence="2">The sequence shown here is derived from an EMBL/GenBank/DDBJ whole genome shotgun (WGS) entry which is preliminary data.</text>
</comment>
<feature type="transmembrane region" description="Helical" evidence="1">
    <location>
        <begin position="193"/>
        <end position="215"/>
    </location>
</feature>
<evidence type="ECO:0000313" key="2">
    <source>
        <dbReference type="EMBL" id="RND85176.1"/>
    </source>
</evidence>
<feature type="transmembrane region" description="Helical" evidence="1">
    <location>
        <begin position="325"/>
        <end position="350"/>
    </location>
</feature>
<dbReference type="AlphaFoldDB" id="A0A422M9W9"/>
<proteinExistence type="predicted"/>